<organism evidence="3 4">
    <name type="scientific">Pleurodeles waltl</name>
    <name type="common">Iberian ribbed newt</name>
    <dbReference type="NCBI Taxonomy" id="8319"/>
    <lineage>
        <taxon>Eukaryota</taxon>
        <taxon>Metazoa</taxon>
        <taxon>Chordata</taxon>
        <taxon>Craniata</taxon>
        <taxon>Vertebrata</taxon>
        <taxon>Euteleostomi</taxon>
        <taxon>Amphibia</taxon>
        <taxon>Batrachia</taxon>
        <taxon>Caudata</taxon>
        <taxon>Salamandroidea</taxon>
        <taxon>Salamandridae</taxon>
        <taxon>Pleurodelinae</taxon>
        <taxon>Pleurodeles</taxon>
    </lineage>
</organism>
<dbReference type="InterPro" id="IPR001584">
    <property type="entry name" value="Integrase_cat-core"/>
</dbReference>
<gene>
    <name evidence="3" type="ORF">NDU88_001162</name>
</gene>
<dbReference type="EMBL" id="JANPWB010000009">
    <property type="protein sequence ID" value="KAJ1148325.1"/>
    <property type="molecule type" value="Genomic_DNA"/>
</dbReference>
<dbReference type="Gene3D" id="3.30.420.10">
    <property type="entry name" value="Ribonuclease H-like superfamily/Ribonuclease H"/>
    <property type="match status" value="1"/>
</dbReference>
<evidence type="ECO:0000259" key="2">
    <source>
        <dbReference type="PROSITE" id="PS50994"/>
    </source>
</evidence>
<dbReference type="Proteomes" id="UP001066276">
    <property type="component" value="Chromosome 5"/>
</dbReference>
<dbReference type="AlphaFoldDB" id="A0AAV7RC66"/>
<comment type="caution">
    <text evidence="3">The sequence shown here is derived from an EMBL/GenBank/DDBJ whole genome shotgun (WGS) entry which is preliminary data.</text>
</comment>
<keyword evidence="4" id="KW-1185">Reference proteome</keyword>
<sequence>MKRKARGDFWWPGMDKEVERFVRNCVSCACSDKTHVCERTPVIPVPFPVKPWQTIAIDVCGPFDFGDGGKCYAMFMVDYHSKWPEVSIVKDTKAEVVIEFCEEIWKREGYPEEVVTDNGTQFTLFEFEDYLTLCGVNHVRTAVAHPRENGLVERFNRVVCDNIQLSIQSGLCWRTEVKNMLWNYRTIPHSTTRETPFVLLKGRKPCTKAVPGWMGKAGKKRVSVRNLAFRVEGVQEKYDESVLGKPKECVVAVGDWVRTRVWHGGRKGLSKWSEPKKVGGVKCYSVVLSDGKRWNMAEVVRCSEMEVAEWKKQVGCGLGVEESRGVRRSQRVFKKPEYMKDYYTE</sequence>
<dbReference type="Pfam" id="PF17921">
    <property type="entry name" value="Integrase_H2C2"/>
    <property type="match status" value="1"/>
</dbReference>
<dbReference type="GO" id="GO:0015074">
    <property type="term" value="P:DNA integration"/>
    <property type="evidence" value="ECO:0007669"/>
    <property type="project" value="InterPro"/>
</dbReference>
<dbReference type="InterPro" id="IPR012337">
    <property type="entry name" value="RNaseH-like_sf"/>
</dbReference>
<dbReference type="Pfam" id="PF00665">
    <property type="entry name" value="rve"/>
    <property type="match status" value="1"/>
</dbReference>
<dbReference type="InterPro" id="IPR036397">
    <property type="entry name" value="RNaseH_sf"/>
</dbReference>
<evidence type="ECO:0000313" key="3">
    <source>
        <dbReference type="EMBL" id="KAJ1148325.1"/>
    </source>
</evidence>
<dbReference type="InterPro" id="IPR050951">
    <property type="entry name" value="Retrovirus_Pol_polyprotein"/>
</dbReference>
<evidence type="ECO:0000256" key="1">
    <source>
        <dbReference type="ARBA" id="ARBA00039658"/>
    </source>
</evidence>
<dbReference type="PANTHER" id="PTHR37984:SF15">
    <property type="entry name" value="INTEGRASE CATALYTIC DOMAIN-CONTAINING PROTEIN"/>
    <property type="match status" value="1"/>
</dbReference>
<dbReference type="InterPro" id="IPR041588">
    <property type="entry name" value="Integrase_H2C2"/>
</dbReference>
<reference evidence="3" key="1">
    <citation type="journal article" date="2022" name="bioRxiv">
        <title>Sequencing and chromosome-scale assembly of the giantPleurodeles waltlgenome.</title>
        <authorList>
            <person name="Brown T."/>
            <person name="Elewa A."/>
            <person name="Iarovenko S."/>
            <person name="Subramanian E."/>
            <person name="Araus A.J."/>
            <person name="Petzold A."/>
            <person name="Susuki M."/>
            <person name="Suzuki K.-i.T."/>
            <person name="Hayashi T."/>
            <person name="Toyoda A."/>
            <person name="Oliveira C."/>
            <person name="Osipova E."/>
            <person name="Leigh N.D."/>
            <person name="Simon A."/>
            <person name="Yun M.H."/>
        </authorList>
    </citation>
    <scope>NUCLEOTIDE SEQUENCE</scope>
    <source>
        <strain evidence="3">20211129_DDA</strain>
        <tissue evidence="3">Liver</tissue>
    </source>
</reference>
<dbReference type="SUPFAM" id="SSF53098">
    <property type="entry name" value="Ribonuclease H-like"/>
    <property type="match status" value="1"/>
</dbReference>
<feature type="domain" description="Integrase catalytic" evidence="2">
    <location>
        <begin position="47"/>
        <end position="204"/>
    </location>
</feature>
<dbReference type="PROSITE" id="PS50994">
    <property type="entry name" value="INTEGRASE"/>
    <property type="match status" value="1"/>
</dbReference>
<protein>
    <recommendedName>
        <fullName evidence="1">Gypsy retrotransposon integrase-like protein 1</fullName>
    </recommendedName>
</protein>
<dbReference type="Gene3D" id="1.10.340.70">
    <property type="match status" value="1"/>
</dbReference>
<dbReference type="PANTHER" id="PTHR37984">
    <property type="entry name" value="PROTEIN CBG26694"/>
    <property type="match status" value="1"/>
</dbReference>
<dbReference type="GO" id="GO:0003676">
    <property type="term" value="F:nucleic acid binding"/>
    <property type="evidence" value="ECO:0007669"/>
    <property type="project" value="InterPro"/>
</dbReference>
<proteinExistence type="predicted"/>
<name>A0AAV7RC66_PLEWA</name>
<accession>A0AAV7RC66</accession>
<evidence type="ECO:0000313" key="4">
    <source>
        <dbReference type="Proteomes" id="UP001066276"/>
    </source>
</evidence>